<proteinExistence type="predicted"/>
<evidence type="ECO:0000313" key="1">
    <source>
        <dbReference type="EMBL" id="OGG13504.1"/>
    </source>
</evidence>
<organism evidence="1 2">
    <name type="scientific">Candidatus Gottesmanbacteria bacterium RIFCSPHIGHO2_01_FULL_39_10</name>
    <dbReference type="NCBI Taxonomy" id="1798375"/>
    <lineage>
        <taxon>Bacteria</taxon>
        <taxon>Candidatus Gottesmaniibacteriota</taxon>
    </lineage>
</organism>
<name>A0A1F5ZMG3_9BACT</name>
<evidence type="ECO:0000313" key="2">
    <source>
        <dbReference type="Proteomes" id="UP000177383"/>
    </source>
</evidence>
<dbReference type="AlphaFoldDB" id="A0A1F5ZMG3"/>
<dbReference type="Proteomes" id="UP000177383">
    <property type="component" value="Unassembled WGS sequence"/>
</dbReference>
<comment type="caution">
    <text evidence="1">The sequence shown here is derived from an EMBL/GenBank/DDBJ whole genome shotgun (WGS) entry which is preliminary data.</text>
</comment>
<reference evidence="1 2" key="1">
    <citation type="journal article" date="2016" name="Nat. Commun.">
        <title>Thousands of microbial genomes shed light on interconnected biogeochemical processes in an aquifer system.</title>
        <authorList>
            <person name="Anantharaman K."/>
            <person name="Brown C.T."/>
            <person name="Hug L.A."/>
            <person name="Sharon I."/>
            <person name="Castelle C.J."/>
            <person name="Probst A.J."/>
            <person name="Thomas B.C."/>
            <person name="Singh A."/>
            <person name="Wilkins M.J."/>
            <person name="Karaoz U."/>
            <person name="Brodie E.L."/>
            <person name="Williams K.H."/>
            <person name="Hubbard S.S."/>
            <person name="Banfield J.F."/>
        </authorList>
    </citation>
    <scope>NUCLEOTIDE SEQUENCE [LARGE SCALE GENOMIC DNA]</scope>
</reference>
<accession>A0A1F5ZMG3</accession>
<gene>
    <name evidence="1" type="ORF">A2773_03290</name>
</gene>
<protein>
    <submittedName>
        <fullName evidence="1">Uncharacterized protein</fullName>
    </submittedName>
</protein>
<dbReference type="EMBL" id="MFJE01000051">
    <property type="protein sequence ID" value="OGG13504.1"/>
    <property type="molecule type" value="Genomic_DNA"/>
</dbReference>
<sequence length="98" mass="11240">MNETIKKLLKRYVQLTSWFVANESNQNLSVDQFETVLSEIGTVETQLFKGGVSLFAIDRIIKLVTDKNSLDKPISELTEDQQLKLFKAIFGEEAEWQT</sequence>
<dbReference type="STRING" id="1798375.A2773_03290"/>